<comment type="caution">
    <text evidence="3">The sequence shown here is derived from an EMBL/GenBank/DDBJ whole genome shotgun (WGS) entry which is preliminary data.</text>
</comment>
<feature type="region of interest" description="Disordered" evidence="1">
    <location>
        <begin position="231"/>
        <end position="298"/>
    </location>
</feature>
<evidence type="ECO:0000256" key="2">
    <source>
        <dbReference type="SAM" id="SignalP"/>
    </source>
</evidence>
<dbReference type="Proteomes" id="UP001222325">
    <property type="component" value="Unassembled WGS sequence"/>
</dbReference>
<protein>
    <submittedName>
        <fullName evidence="3">Uncharacterized protein</fullName>
    </submittedName>
</protein>
<reference evidence="3" key="1">
    <citation type="submission" date="2023-03" db="EMBL/GenBank/DDBJ databases">
        <title>Massive genome expansion in bonnet fungi (Mycena s.s.) driven by repeated elements and novel gene families across ecological guilds.</title>
        <authorList>
            <consortium name="Lawrence Berkeley National Laboratory"/>
            <person name="Harder C.B."/>
            <person name="Miyauchi S."/>
            <person name="Viragh M."/>
            <person name="Kuo A."/>
            <person name="Thoen E."/>
            <person name="Andreopoulos B."/>
            <person name="Lu D."/>
            <person name="Skrede I."/>
            <person name="Drula E."/>
            <person name="Henrissat B."/>
            <person name="Morin E."/>
            <person name="Kohler A."/>
            <person name="Barry K."/>
            <person name="LaButti K."/>
            <person name="Morin E."/>
            <person name="Salamov A."/>
            <person name="Lipzen A."/>
            <person name="Mereny Z."/>
            <person name="Hegedus B."/>
            <person name="Baldrian P."/>
            <person name="Stursova M."/>
            <person name="Weitz H."/>
            <person name="Taylor A."/>
            <person name="Grigoriev I.V."/>
            <person name="Nagy L.G."/>
            <person name="Martin F."/>
            <person name="Kauserud H."/>
        </authorList>
    </citation>
    <scope>NUCLEOTIDE SEQUENCE</scope>
    <source>
        <strain evidence="3">CBHHK173m</strain>
    </source>
</reference>
<feature type="chain" id="PRO_5041950219" evidence="2">
    <location>
        <begin position="23"/>
        <end position="596"/>
    </location>
</feature>
<feature type="compositionally biased region" description="Polar residues" evidence="1">
    <location>
        <begin position="249"/>
        <end position="287"/>
    </location>
</feature>
<gene>
    <name evidence="3" type="ORF">B0H15DRAFT_429526</name>
</gene>
<name>A0AAD6TXP6_9AGAR</name>
<feature type="compositionally biased region" description="Pro residues" evidence="1">
    <location>
        <begin position="566"/>
        <end position="579"/>
    </location>
</feature>
<sequence>MLLRHILHGLGTLLVSGPALYSLSEPGNLASLAKWRDAAFDAFSRRYLPQPRLRRRRLPHHHNMTAGTCPNPTFIILPVVSRRSVTSISVPPLAGRWASFHPVCSDNLCPISPPIMDIYHVRPAGTLVDPVFMATPSAPPGPISPPNLAVQAIIIATLGATLAFSVTFFNRRAARQVHGDADMAETPRRHLVMVRDFSDVTAAHGVVTNPGAPHARIAEEPVLAALSQSALVNPSSPSPSSAADILGQASLSNGPNSALGTPATPMQISSQVGSSSVTLRPQRSSAATPGATDIPSAHPRCSKFQTVCMPPQAPSPNWWEVPMDSGVSPKVYPTMQTPAAGSRAEPLQEATEAVQAEGGEAEEEEVPAQAEVDPFGGVSADEIIIGARCPSLLPLNATRGGLPQPRTQTWTKPTSVKSTEGGRKQKGLAPPQTKVAPRAGGDARAARTGAAASKLRRPLLKLCNALAGPSNTQVPSKAKKGEELRTAKENDVTVFPRSALAFPDALRPSTAMGLRQPGFSARMRPVRPLLRRPSTALGVRQPGVLLRAVPPAARPVAVLARLPPPAVAPRVPPPVPPVGAPHGRYTAAQKGKGRAL</sequence>
<evidence type="ECO:0000256" key="1">
    <source>
        <dbReference type="SAM" id="MobiDB-lite"/>
    </source>
</evidence>
<feature type="region of interest" description="Disordered" evidence="1">
    <location>
        <begin position="566"/>
        <end position="596"/>
    </location>
</feature>
<evidence type="ECO:0000313" key="3">
    <source>
        <dbReference type="EMBL" id="KAJ7083156.1"/>
    </source>
</evidence>
<accession>A0AAD6TXP6</accession>
<feature type="compositionally biased region" description="Basic and acidic residues" evidence="1">
    <location>
        <begin position="479"/>
        <end position="489"/>
    </location>
</feature>
<dbReference type="AlphaFoldDB" id="A0AAD6TXP6"/>
<feature type="compositionally biased region" description="Low complexity" evidence="1">
    <location>
        <begin position="348"/>
        <end position="358"/>
    </location>
</feature>
<feature type="region of interest" description="Disordered" evidence="1">
    <location>
        <begin position="336"/>
        <end position="369"/>
    </location>
</feature>
<feature type="region of interest" description="Disordered" evidence="1">
    <location>
        <begin position="399"/>
        <end position="452"/>
    </location>
</feature>
<feature type="region of interest" description="Disordered" evidence="1">
    <location>
        <begin position="470"/>
        <end position="489"/>
    </location>
</feature>
<feature type="compositionally biased region" description="Polar residues" evidence="1">
    <location>
        <begin position="405"/>
        <end position="418"/>
    </location>
</feature>
<evidence type="ECO:0000313" key="4">
    <source>
        <dbReference type="Proteomes" id="UP001222325"/>
    </source>
</evidence>
<feature type="signal peptide" evidence="2">
    <location>
        <begin position="1"/>
        <end position="22"/>
    </location>
</feature>
<organism evidence="3 4">
    <name type="scientific">Mycena belliarum</name>
    <dbReference type="NCBI Taxonomy" id="1033014"/>
    <lineage>
        <taxon>Eukaryota</taxon>
        <taxon>Fungi</taxon>
        <taxon>Dikarya</taxon>
        <taxon>Basidiomycota</taxon>
        <taxon>Agaricomycotina</taxon>
        <taxon>Agaricomycetes</taxon>
        <taxon>Agaricomycetidae</taxon>
        <taxon>Agaricales</taxon>
        <taxon>Marasmiineae</taxon>
        <taxon>Mycenaceae</taxon>
        <taxon>Mycena</taxon>
    </lineage>
</organism>
<keyword evidence="4" id="KW-1185">Reference proteome</keyword>
<dbReference type="EMBL" id="JARJCN010000042">
    <property type="protein sequence ID" value="KAJ7083156.1"/>
    <property type="molecule type" value="Genomic_DNA"/>
</dbReference>
<keyword evidence="2" id="KW-0732">Signal</keyword>
<proteinExistence type="predicted"/>
<feature type="compositionally biased region" description="Low complexity" evidence="1">
    <location>
        <begin position="436"/>
        <end position="452"/>
    </location>
</feature>